<name>A0A0A8Z6C3_ARUDO</name>
<sequence length="56" mass="6437">MADFSLFGGWKRSPSPCWAMSSLSLTRDVVMLGWNHSACGWCIIFRYLLVREINLL</sequence>
<organism evidence="1">
    <name type="scientific">Arundo donax</name>
    <name type="common">Giant reed</name>
    <name type="synonym">Donax arundinaceus</name>
    <dbReference type="NCBI Taxonomy" id="35708"/>
    <lineage>
        <taxon>Eukaryota</taxon>
        <taxon>Viridiplantae</taxon>
        <taxon>Streptophyta</taxon>
        <taxon>Embryophyta</taxon>
        <taxon>Tracheophyta</taxon>
        <taxon>Spermatophyta</taxon>
        <taxon>Magnoliopsida</taxon>
        <taxon>Liliopsida</taxon>
        <taxon>Poales</taxon>
        <taxon>Poaceae</taxon>
        <taxon>PACMAD clade</taxon>
        <taxon>Arundinoideae</taxon>
        <taxon>Arundineae</taxon>
        <taxon>Arundo</taxon>
    </lineage>
</organism>
<dbReference type="EMBL" id="GBRH01265590">
    <property type="protein sequence ID" value="JAD32305.1"/>
    <property type="molecule type" value="Transcribed_RNA"/>
</dbReference>
<protein>
    <submittedName>
        <fullName evidence="1">Uncharacterized protein</fullName>
    </submittedName>
</protein>
<reference evidence="1" key="2">
    <citation type="journal article" date="2015" name="Data Brief">
        <title>Shoot transcriptome of the giant reed, Arundo donax.</title>
        <authorList>
            <person name="Barrero R.A."/>
            <person name="Guerrero F.D."/>
            <person name="Moolhuijzen P."/>
            <person name="Goolsby J.A."/>
            <person name="Tidwell J."/>
            <person name="Bellgard S.E."/>
            <person name="Bellgard M.I."/>
        </authorList>
    </citation>
    <scope>NUCLEOTIDE SEQUENCE</scope>
    <source>
        <tissue evidence="1">Shoot tissue taken approximately 20 cm above the soil surface</tissue>
    </source>
</reference>
<reference evidence="1" key="1">
    <citation type="submission" date="2014-09" db="EMBL/GenBank/DDBJ databases">
        <authorList>
            <person name="Magalhaes I.L.F."/>
            <person name="Oliveira U."/>
            <person name="Santos F.R."/>
            <person name="Vidigal T.H.D.A."/>
            <person name="Brescovit A.D."/>
            <person name="Santos A.J."/>
        </authorList>
    </citation>
    <scope>NUCLEOTIDE SEQUENCE</scope>
    <source>
        <tissue evidence="1">Shoot tissue taken approximately 20 cm above the soil surface</tissue>
    </source>
</reference>
<accession>A0A0A8Z6C3</accession>
<proteinExistence type="predicted"/>
<evidence type="ECO:0000313" key="1">
    <source>
        <dbReference type="EMBL" id="JAD32305.1"/>
    </source>
</evidence>
<dbReference type="AlphaFoldDB" id="A0A0A8Z6C3"/>